<dbReference type="InterPro" id="IPR003594">
    <property type="entry name" value="HATPase_dom"/>
</dbReference>
<dbReference type="Pfam" id="PF13581">
    <property type="entry name" value="HATPase_c_2"/>
    <property type="match status" value="1"/>
</dbReference>
<dbReference type="PANTHER" id="PTHR43156">
    <property type="entry name" value="STAGE II SPORULATION PROTEIN E-RELATED"/>
    <property type="match status" value="1"/>
</dbReference>
<dbReference type="EMBL" id="JBBMQU010000051">
    <property type="protein sequence ID" value="MEM5552825.1"/>
    <property type="molecule type" value="Genomic_DNA"/>
</dbReference>
<feature type="domain" description="Response regulatory" evidence="3">
    <location>
        <begin position="3"/>
        <end position="119"/>
    </location>
</feature>
<dbReference type="InterPro" id="IPR001789">
    <property type="entry name" value="Sig_transdc_resp-reg_receiver"/>
</dbReference>
<protein>
    <submittedName>
        <fullName evidence="4">Fused response regulator/phosphatase</fullName>
    </submittedName>
</protein>
<dbReference type="SMART" id="SM00331">
    <property type="entry name" value="PP2C_SIG"/>
    <property type="match status" value="1"/>
</dbReference>
<dbReference type="Proteomes" id="UP001388366">
    <property type="component" value="Unassembled WGS sequence"/>
</dbReference>
<dbReference type="Gene3D" id="3.40.50.2300">
    <property type="match status" value="1"/>
</dbReference>
<keyword evidence="1" id="KW-0378">Hydrolase</keyword>
<keyword evidence="5" id="KW-1185">Reference proteome</keyword>
<dbReference type="InterPro" id="IPR052016">
    <property type="entry name" value="Bact_Sigma-Reg"/>
</dbReference>
<evidence type="ECO:0000256" key="2">
    <source>
        <dbReference type="PROSITE-ProRule" id="PRU00169"/>
    </source>
</evidence>
<organism evidence="4 5">
    <name type="scientific">Pseudoalteromonas neustonica</name>
    <dbReference type="NCBI Taxonomy" id="1840331"/>
    <lineage>
        <taxon>Bacteria</taxon>
        <taxon>Pseudomonadati</taxon>
        <taxon>Pseudomonadota</taxon>
        <taxon>Gammaproteobacteria</taxon>
        <taxon>Alteromonadales</taxon>
        <taxon>Pseudoalteromonadaceae</taxon>
        <taxon>Pseudoalteromonas</taxon>
    </lineage>
</organism>
<keyword evidence="2" id="KW-0597">Phosphoprotein</keyword>
<dbReference type="SUPFAM" id="SSF52172">
    <property type="entry name" value="CheY-like"/>
    <property type="match status" value="1"/>
</dbReference>
<name>A0ABU9U709_9GAMM</name>
<dbReference type="SUPFAM" id="SSF81606">
    <property type="entry name" value="PP2C-like"/>
    <property type="match status" value="1"/>
</dbReference>
<dbReference type="Gene3D" id="3.60.40.10">
    <property type="entry name" value="PPM-type phosphatase domain"/>
    <property type="match status" value="1"/>
</dbReference>
<dbReference type="Gene3D" id="3.30.565.10">
    <property type="entry name" value="Histidine kinase-like ATPase, C-terminal domain"/>
    <property type="match status" value="1"/>
</dbReference>
<proteinExistence type="predicted"/>
<dbReference type="InterPro" id="IPR001932">
    <property type="entry name" value="PPM-type_phosphatase-like_dom"/>
</dbReference>
<dbReference type="InterPro" id="IPR036890">
    <property type="entry name" value="HATPase_C_sf"/>
</dbReference>
<evidence type="ECO:0000313" key="5">
    <source>
        <dbReference type="Proteomes" id="UP001388366"/>
    </source>
</evidence>
<dbReference type="Pfam" id="PF00072">
    <property type="entry name" value="Response_reg"/>
    <property type="match status" value="1"/>
</dbReference>
<dbReference type="CDD" id="cd16936">
    <property type="entry name" value="HATPase_RsbW-like"/>
    <property type="match status" value="1"/>
</dbReference>
<gene>
    <name evidence="4" type="ORF">WNY63_19055</name>
</gene>
<evidence type="ECO:0000256" key="1">
    <source>
        <dbReference type="ARBA" id="ARBA00022801"/>
    </source>
</evidence>
<dbReference type="Pfam" id="PF07228">
    <property type="entry name" value="SpoIIE"/>
    <property type="match status" value="1"/>
</dbReference>
<dbReference type="InterPro" id="IPR036457">
    <property type="entry name" value="PPM-type-like_dom_sf"/>
</dbReference>
<evidence type="ECO:0000259" key="3">
    <source>
        <dbReference type="PROSITE" id="PS50110"/>
    </source>
</evidence>
<reference evidence="4 5" key="1">
    <citation type="submission" date="2024-03" db="EMBL/GenBank/DDBJ databases">
        <title>Community enrichment and isolation of bacterial strains for fucoidan degradation.</title>
        <authorList>
            <person name="Sichert A."/>
        </authorList>
    </citation>
    <scope>NUCLEOTIDE SEQUENCE [LARGE SCALE GENOMIC DNA]</scope>
    <source>
        <strain evidence="4 5">AS81</strain>
    </source>
</reference>
<dbReference type="PROSITE" id="PS50110">
    <property type="entry name" value="RESPONSE_REGULATORY"/>
    <property type="match status" value="1"/>
</dbReference>
<accession>A0ABU9U709</accession>
<feature type="modified residue" description="4-aspartylphosphate" evidence="2">
    <location>
        <position position="52"/>
    </location>
</feature>
<sequence>MMRVLVVDDQPINCTLLKVMLEQQGYNILLAGNGVEALALLEKEAIDIVLLDVLMPIMDGYETAARIKKLSSDVYLPIIFITALEEKGSFERCLAVGGDDFINKPFDKAILSAKIKAHSRTRQLSLKAHEQNKLLEYHYNQTEREHEIVEHIFNNALENQYAFTENIDFHLSPASMFNGDMCLVAQSPIGSLYCMLGDFTGHGLAAAVGALPASRVFYTMVGKGMAVSDIANEVNTVLAKLLPGHMFCAANIIELSSSGKSISAWLGGLPDAYLINQQGDVLKTLESQHMALGILETDEFERELIHFEVDPSMRLVLSTDGIIETTNEYDDYFGEQRFIEVLASKAQISSNEVIKHVTNFAHGTKQQDDLSLVLFNCLAVPAPKKEIESYSPLPFNFSLSLNSTQIKQTDPVLEIVDVITRVGGLKAHRSNIFLLLSEAYNNALDHGVLGLDSDIKNQEDGFMEYYQQREVALEKLTGAMIIVDMRYCPETLCVYFTICDSGNGFSADNNNGHSLTREHGRGLSLLEEIAEQVSYNASGNQIEMCYRLTSLQA</sequence>
<evidence type="ECO:0000313" key="4">
    <source>
        <dbReference type="EMBL" id="MEM5552825.1"/>
    </source>
</evidence>
<dbReference type="InterPro" id="IPR011006">
    <property type="entry name" value="CheY-like_superfamily"/>
</dbReference>
<dbReference type="PANTHER" id="PTHR43156:SF2">
    <property type="entry name" value="STAGE II SPORULATION PROTEIN E"/>
    <property type="match status" value="1"/>
</dbReference>
<dbReference type="SMART" id="SM00448">
    <property type="entry name" value="REC"/>
    <property type="match status" value="1"/>
</dbReference>
<comment type="caution">
    <text evidence="4">The sequence shown here is derived from an EMBL/GenBank/DDBJ whole genome shotgun (WGS) entry which is preliminary data.</text>
</comment>
<dbReference type="RefSeq" id="WP_209438563.1">
    <property type="nucleotide sequence ID" value="NZ_BDDS01000006.1"/>
</dbReference>